<evidence type="ECO:0008006" key="4">
    <source>
        <dbReference type="Google" id="ProtNLM"/>
    </source>
</evidence>
<keyword evidence="1" id="KW-1133">Transmembrane helix</keyword>
<evidence type="ECO:0000313" key="2">
    <source>
        <dbReference type="EMBL" id="KGN41832.1"/>
    </source>
</evidence>
<keyword evidence="1" id="KW-0812">Transmembrane</keyword>
<reference evidence="2 3" key="1">
    <citation type="submission" date="2013-08" db="EMBL/GenBank/DDBJ databases">
        <title>The genome sequence of Knoellia aerolata.</title>
        <authorList>
            <person name="Zhu W."/>
            <person name="Wang G."/>
        </authorList>
    </citation>
    <scope>NUCLEOTIDE SEQUENCE [LARGE SCALE GENOMIC DNA]</scope>
    <source>
        <strain evidence="2 3">DSM 18566</strain>
    </source>
</reference>
<organism evidence="2 3">
    <name type="scientific">Knoellia aerolata DSM 18566</name>
    <dbReference type="NCBI Taxonomy" id="1385519"/>
    <lineage>
        <taxon>Bacteria</taxon>
        <taxon>Bacillati</taxon>
        <taxon>Actinomycetota</taxon>
        <taxon>Actinomycetes</taxon>
        <taxon>Micrococcales</taxon>
        <taxon>Intrasporangiaceae</taxon>
        <taxon>Knoellia</taxon>
    </lineage>
</organism>
<gene>
    <name evidence="2" type="ORF">N801_03895</name>
</gene>
<dbReference type="eggNOG" id="ENOG5033A2X">
    <property type="taxonomic scope" value="Bacteria"/>
</dbReference>
<dbReference type="EMBL" id="AVPL01000011">
    <property type="protein sequence ID" value="KGN41832.1"/>
    <property type="molecule type" value="Genomic_DNA"/>
</dbReference>
<dbReference type="InterPro" id="IPR049790">
    <property type="entry name" value="Rv3655c/TadE"/>
</dbReference>
<dbReference type="STRING" id="1385519.N801_03895"/>
<comment type="caution">
    <text evidence="2">The sequence shown here is derived from an EMBL/GenBank/DDBJ whole genome shotgun (WGS) entry which is preliminary data.</text>
</comment>
<feature type="transmembrane region" description="Helical" evidence="1">
    <location>
        <begin position="31"/>
        <end position="49"/>
    </location>
</feature>
<dbReference type="Proteomes" id="UP000030013">
    <property type="component" value="Unassembled WGS sequence"/>
</dbReference>
<evidence type="ECO:0000256" key="1">
    <source>
        <dbReference type="SAM" id="Phobius"/>
    </source>
</evidence>
<protein>
    <recommendedName>
        <fullName evidence="4">Pilus biosynthesis protein TadE</fullName>
    </recommendedName>
</protein>
<proteinExistence type="predicted"/>
<accession>A0A0A0K0H3</accession>
<dbReference type="AlphaFoldDB" id="A0A0A0K0H3"/>
<keyword evidence="3" id="KW-1185">Reference proteome</keyword>
<dbReference type="NCBIfam" id="NF041390">
    <property type="entry name" value="TadE_Rv3655c"/>
    <property type="match status" value="1"/>
</dbReference>
<name>A0A0A0K0H3_9MICO</name>
<evidence type="ECO:0000313" key="3">
    <source>
        <dbReference type="Proteomes" id="UP000030013"/>
    </source>
</evidence>
<keyword evidence="1" id="KW-0472">Membrane</keyword>
<sequence>MTLEQSAPCRVLEPVVRASRGGEGGMVTAEIAVALPALLLVLTSALSALSMVSDEVRCVDAARVGARLLARGEGPDGVRLEVSRQAPNGADIVMNVTGEAIRVEVSSDAPRLMRLLGVAVRPRGASHAVAEAPP</sequence>